<dbReference type="PROSITE" id="PS50925">
    <property type="entry name" value="BLUF"/>
    <property type="match status" value="1"/>
</dbReference>
<dbReference type="InterPro" id="IPR007024">
    <property type="entry name" value="BLUF_domain"/>
</dbReference>
<evidence type="ECO:0000313" key="2">
    <source>
        <dbReference type="EMBL" id="KAF1025480.1"/>
    </source>
</evidence>
<organism evidence="2 3">
    <name type="scientific">Acinetobacter bereziniae</name>
    <name type="common">Acinetobacter genomosp. 10</name>
    <dbReference type="NCBI Taxonomy" id="106648"/>
    <lineage>
        <taxon>Bacteria</taxon>
        <taxon>Pseudomonadati</taxon>
        <taxon>Pseudomonadota</taxon>
        <taxon>Gammaproteobacteria</taxon>
        <taxon>Moraxellales</taxon>
        <taxon>Moraxellaceae</taxon>
        <taxon>Acinetobacter</taxon>
    </lineage>
</organism>
<dbReference type="SUPFAM" id="SSF54975">
    <property type="entry name" value="Acylphosphatase/BLUF domain-like"/>
    <property type="match status" value="1"/>
</dbReference>
<proteinExistence type="predicted"/>
<dbReference type="GO" id="GO:0071949">
    <property type="term" value="F:FAD binding"/>
    <property type="evidence" value="ECO:0007669"/>
    <property type="project" value="InterPro"/>
</dbReference>
<protein>
    <recommendedName>
        <fullName evidence="1">BLUF domain-containing protein</fullName>
    </recommendedName>
</protein>
<dbReference type="GO" id="GO:0009882">
    <property type="term" value="F:blue light photoreceptor activity"/>
    <property type="evidence" value="ECO:0007669"/>
    <property type="project" value="InterPro"/>
</dbReference>
<dbReference type="AlphaFoldDB" id="A0A833PFZ1"/>
<dbReference type="EMBL" id="WNDP01000039">
    <property type="protein sequence ID" value="KAF1025480.1"/>
    <property type="molecule type" value="Genomic_DNA"/>
</dbReference>
<name>A0A833PFZ1_ACIBZ</name>
<reference evidence="3" key="1">
    <citation type="journal article" date="2020" name="MBio">
        <title>Horizontal gene transfer to a defensive symbiont with a reduced genome amongst a multipartite beetle microbiome.</title>
        <authorList>
            <person name="Waterworth S.C."/>
            <person name="Florez L.V."/>
            <person name="Rees E.R."/>
            <person name="Hertweck C."/>
            <person name="Kaltenpoth M."/>
            <person name="Kwan J.C."/>
        </authorList>
    </citation>
    <scope>NUCLEOTIDE SEQUENCE [LARGE SCALE GENOMIC DNA]</scope>
</reference>
<dbReference type="Gene3D" id="3.30.70.100">
    <property type="match status" value="1"/>
</dbReference>
<sequence>MDIFCNVLKEKNQSLNLFFNKITNDKRHINCEVLYYIECNENLFSNWNMKFLPVNRKITEFFINYDLEDFNPYLLTNETAVELVSILAGEPESDVRNYAI</sequence>
<accession>A0A833PFZ1</accession>
<gene>
    <name evidence="2" type="ORF">GAK29_01922</name>
</gene>
<dbReference type="Proteomes" id="UP000490535">
    <property type="component" value="Unassembled WGS sequence"/>
</dbReference>
<feature type="domain" description="BLUF" evidence="1">
    <location>
        <begin position="1"/>
        <end position="50"/>
    </location>
</feature>
<comment type="caution">
    <text evidence="2">The sequence shown here is derived from an EMBL/GenBank/DDBJ whole genome shotgun (WGS) entry which is preliminary data.</text>
</comment>
<evidence type="ECO:0000259" key="1">
    <source>
        <dbReference type="PROSITE" id="PS50925"/>
    </source>
</evidence>
<evidence type="ECO:0000313" key="3">
    <source>
        <dbReference type="Proteomes" id="UP000490535"/>
    </source>
</evidence>
<dbReference type="Pfam" id="PF04940">
    <property type="entry name" value="BLUF"/>
    <property type="match status" value="1"/>
</dbReference>
<dbReference type="InterPro" id="IPR036046">
    <property type="entry name" value="Acylphosphatase-like_dom_sf"/>
</dbReference>